<name>A0A183AZ72_9TREM</name>
<evidence type="ECO:0000313" key="2">
    <source>
        <dbReference type="EMBL" id="VDP89528.1"/>
    </source>
</evidence>
<dbReference type="AlphaFoldDB" id="A0A183AZ72"/>
<dbReference type="EMBL" id="UZAN01052503">
    <property type="protein sequence ID" value="VDP89528.1"/>
    <property type="molecule type" value="Genomic_DNA"/>
</dbReference>
<feature type="compositionally biased region" description="Polar residues" evidence="1">
    <location>
        <begin position="143"/>
        <end position="158"/>
    </location>
</feature>
<dbReference type="Proteomes" id="UP000272942">
    <property type="component" value="Unassembled WGS sequence"/>
</dbReference>
<organism evidence="4">
    <name type="scientific">Echinostoma caproni</name>
    <dbReference type="NCBI Taxonomy" id="27848"/>
    <lineage>
        <taxon>Eukaryota</taxon>
        <taxon>Metazoa</taxon>
        <taxon>Spiralia</taxon>
        <taxon>Lophotrochozoa</taxon>
        <taxon>Platyhelminthes</taxon>
        <taxon>Trematoda</taxon>
        <taxon>Digenea</taxon>
        <taxon>Plagiorchiida</taxon>
        <taxon>Echinostomata</taxon>
        <taxon>Echinostomatoidea</taxon>
        <taxon>Echinostomatidae</taxon>
        <taxon>Echinostoma</taxon>
    </lineage>
</organism>
<protein>
    <submittedName>
        <fullName evidence="2 4">Uncharacterized protein</fullName>
    </submittedName>
</protein>
<feature type="region of interest" description="Disordered" evidence="1">
    <location>
        <begin position="136"/>
        <end position="181"/>
    </location>
</feature>
<gene>
    <name evidence="2" type="ORF">ECPE_LOCUS12257</name>
</gene>
<feature type="region of interest" description="Disordered" evidence="1">
    <location>
        <begin position="1"/>
        <end position="26"/>
    </location>
</feature>
<accession>A0A183AZ72</accession>
<proteinExistence type="predicted"/>
<reference evidence="2 3" key="2">
    <citation type="submission" date="2018-11" db="EMBL/GenBank/DDBJ databases">
        <authorList>
            <consortium name="Pathogen Informatics"/>
        </authorList>
    </citation>
    <scope>NUCLEOTIDE SEQUENCE [LARGE SCALE GENOMIC DNA]</scope>
    <source>
        <strain evidence="2 3">Egypt</strain>
    </source>
</reference>
<keyword evidence="3" id="KW-1185">Reference proteome</keyword>
<evidence type="ECO:0000313" key="4">
    <source>
        <dbReference type="WBParaSite" id="ECPE_0001229301-mRNA-1"/>
    </source>
</evidence>
<evidence type="ECO:0000256" key="1">
    <source>
        <dbReference type="SAM" id="MobiDB-lite"/>
    </source>
</evidence>
<reference evidence="4" key="1">
    <citation type="submission" date="2016-06" db="UniProtKB">
        <authorList>
            <consortium name="WormBaseParasite"/>
        </authorList>
    </citation>
    <scope>IDENTIFICATION</scope>
</reference>
<sequence>MNTERPTTPIGRKPSRPSELSSNGSTVKVENEVSLFTGSLMHDNWVYNSVFGNVRAQDVASQASTEQNELPSDEKDRPEGRIPAYWWCTKTGASKVAHIAPVVPQPSEVSCDTPMHWRNTPRWNIPQIEVRITGHWTVRRPRSGSSQSLGTDDGSQLTSDSVISKSASSDCQRSNKMHSMPRLRLVTDRESNLSVLMGFKVDILK</sequence>
<feature type="compositionally biased region" description="Low complexity" evidence="1">
    <location>
        <begin position="159"/>
        <end position="169"/>
    </location>
</feature>
<dbReference type="OrthoDB" id="10654564at2759"/>
<dbReference type="WBParaSite" id="ECPE_0001229301-mRNA-1">
    <property type="protein sequence ID" value="ECPE_0001229301-mRNA-1"/>
    <property type="gene ID" value="ECPE_0001229301"/>
</dbReference>
<evidence type="ECO:0000313" key="3">
    <source>
        <dbReference type="Proteomes" id="UP000272942"/>
    </source>
</evidence>